<evidence type="ECO:0000256" key="1">
    <source>
        <dbReference type="SAM" id="MobiDB-lite"/>
    </source>
</evidence>
<feature type="domain" description="T6SS Phospholipase effector Tle1-like catalytic" evidence="2">
    <location>
        <begin position="5"/>
        <end position="191"/>
    </location>
</feature>
<dbReference type="SUPFAM" id="SSF48371">
    <property type="entry name" value="ARM repeat"/>
    <property type="match status" value="1"/>
</dbReference>
<evidence type="ECO:0000313" key="4">
    <source>
        <dbReference type="Proteomes" id="UP000650582"/>
    </source>
</evidence>
<feature type="region of interest" description="Disordered" evidence="1">
    <location>
        <begin position="409"/>
        <end position="428"/>
    </location>
</feature>
<dbReference type="Pfam" id="PF09994">
    <property type="entry name" value="T6SS_Tle1-like_cat"/>
    <property type="match status" value="1"/>
</dbReference>
<reference evidence="3" key="1">
    <citation type="submission" date="2020-09" db="EMBL/GenBank/DDBJ databases">
        <title>Comparative genome analyses of four rice-infecting Rhizoctonia solani isolates reveal extensive enrichment of homogalacturonan modification genes.</title>
        <authorList>
            <person name="Lee D.-Y."/>
            <person name="Jeon J."/>
            <person name="Kim K.-T."/>
            <person name="Cheong K."/>
            <person name="Song H."/>
            <person name="Choi G."/>
            <person name="Ko J."/>
            <person name="Opiyo S.O."/>
            <person name="Zuo S."/>
            <person name="Madhav S."/>
            <person name="Lee Y.-H."/>
            <person name="Wang G.-L."/>
        </authorList>
    </citation>
    <scope>NUCLEOTIDE SEQUENCE</scope>
    <source>
        <strain evidence="3">AG1-IA YN-7</strain>
    </source>
</reference>
<dbReference type="AlphaFoldDB" id="A0A8H7LNS3"/>
<dbReference type="InterPro" id="IPR018712">
    <property type="entry name" value="Tle1-like_cat"/>
</dbReference>
<proteinExistence type="predicted"/>
<protein>
    <submittedName>
        <fullName evidence="3">Alternative mRNA splicing, via spliceosome</fullName>
    </submittedName>
</protein>
<dbReference type="InterPro" id="IPR016024">
    <property type="entry name" value="ARM-type_fold"/>
</dbReference>
<dbReference type="EMBL" id="JACYCC010000022">
    <property type="protein sequence ID" value="KAF8685308.1"/>
    <property type="molecule type" value="Genomic_DNA"/>
</dbReference>
<accession>A0A8H7LNS3</accession>
<dbReference type="PANTHER" id="PTHR33840">
    <property type="match status" value="1"/>
</dbReference>
<gene>
    <name evidence="3" type="ORF">RHS04_00783</name>
</gene>
<comment type="caution">
    <text evidence="3">The sequence shown here is derived from an EMBL/GenBank/DDBJ whole genome shotgun (WGS) entry which is preliminary data.</text>
</comment>
<evidence type="ECO:0000313" key="3">
    <source>
        <dbReference type="EMBL" id="KAF8685308.1"/>
    </source>
</evidence>
<sequence>MIACRNFDQVIIGAYRWLADHYQPGDQIFLFGTRGFSRGAYQVRTLAGMIHTVGLIYPGNQEQIAFSAWAIYSGDEPESVKNKFKEAFCREKVDLHFVGVWDTVASVGILPRKPFPFSDECEHINHFRHALALDERRVKFLPEHVVSEGVQGYQTQEEVWFAGTHSDIGGGNKANPTLDRGGEPLKWMMEEAYEQGLSVRLHDVKIGVPHAEVTDSLRANSVRGCLYTILEILPFLFWKESFSSKKYTLKWDPHLGSPREVLPHQSIHWTVNASLGKNNPQELDPTGRGYSPKAILLDGDLTEEEQGSNVKKIIKWEDFNIEEDRFGRRSWVDDHQFMLMMRILKPKSGDDWFANLKDYVLGENPGKPDAIWAYGGPQFLQKLFEAHQDQESTVKIARLIIGFDDDLASSSPAGAPKQPVGEDQRKREQDLANRLRDMVIPRAILLLREWSEKDVKTTDESPKQSVWASVRGWFGLSSKDTDEDDSLDAKWDWKRIPKDSRSMDLARVVTDILSDAEKTRFAYVMQSSSEQLARQIMVVIHEMTDRETPIQSAASWENSKAALAEGALNVIVALLSLGNDAPRDVFHFENTAAAIRPLICAKERHLTLSLQAMRTAALLMQDLYCGMDVADSEIIPDLIGMMHDYTTKDDLVKQKLANEASITLVTLTKHSWCCQKISGDSELMDKLLQVLKAKNHVDSILQVFRNVSTDYPEGLSPKHIKGISDQMEKDVDALFALANIASHYTFDVTSWDIFDRNKVATKAMGLLGQQDIQIQAAAQLIRNLVDQESSLTKVSGTPLKTSIVLPQVFLALTASVREPSRSQSAIDELLATIVRFLLLKPNPGNKIPALILEAEIPSLAALAQSGKQPAILAVSAAFAHSESGKERATQYISSLAEMMTLEDRKFLKDSIEVLTLLINEGYSLQGVHAKCVMDAIVVIIKAIYTYQLFAEDAPMSDWEKEKVVFTVFDLFEVLCNDRDNRNHLASTEIFETIILGSGIGYATPTDDHANAMVDRLTQYEDLTNIIEALREKLPPRETEDEITDEVTNDGENLAGVAGDQQELGEVKDYLQDTSEAEDEAEDEAEETSPLYNELFLFIISPLVCVGYETQTGKGWGTPAAAKQRGWTGGA</sequence>
<feature type="compositionally biased region" description="Acidic residues" evidence="1">
    <location>
        <begin position="1038"/>
        <end position="1048"/>
    </location>
</feature>
<feature type="region of interest" description="Disordered" evidence="1">
    <location>
        <begin position="1033"/>
        <end position="1061"/>
    </location>
</feature>
<dbReference type="PANTHER" id="PTHR33840:SF1">
    <property type="entry name" value="TLE1 PHOSPHOLIPASE DOMAIN-CONTAINING PROTEIN"/>
    <property type="match status" value="1"/>
</dbReference>
<evidence type="ECO:0000259" key="2">
    <source>
        <dbReference type="Pfam" id="PF09994"/>
    </source>
</evidence>
<name>A0A8H7LNS3_9AGAM</name>
<organism evidence="3 4">
    <name type="scientific">Rhizoctonia solani</name>
    <dbReference type="NCBI Taxonomy" id="456999"/>
    <lineage>
        <taxon>Eukaryota</taxon>
        <taxon>Fungi</taxon>
        <taxon>Dikarya</taxon>
        <taxon>Basidiomycota</taxon>
        <taxon>Agaricomycotina</taxon>
        <taxon>Agaricomycetes</taxon>
        <taxon>Cantharellales</taxon>
        <taxon>Ceratobasidiaceae</taxon>
        <taxon>Rhizoctonia</taxon>
    </lineage>
</organism>
<dbReference type="Proteomes" id="UP000650582">
    <property type="component" value="Unassembled WGS sequence"/>
</dbReference>